<dbReference type="PANTHER" id="PTHR12521">
    <property type="entry name" value="PROTEIN C6ORF130"/>
    <property type="match status" value="1"/>
</dbReference>
<dbReference type="AlphaFoldDB" id="A0A916QNQ2"/>
<feature type="domain" description="Macro" evidence="2">
    <location>
        <begin position="1"/>
        <end position="156"/>
    </location>
</feature>
<comment type="caution">
    <text evidence="3">The sequence shown here is derived from an EMBL/GenBank/DDBJ whole genome shotgun (WGS) entry which is preliminary data.</text>
</comment>
<keyword evidence="4" id="KW-1185">Reference proteome</keyword>
<dbReference type="EMBL" id="BMIY01000013">
    <property type="protein sequence ID" value="GFZ82281.1"/>
    <property type="molecule type" value="Genomic_DNA"/>
</dbReference>
<dbReference type="CDD" id="cd02901">
    <property type="entry name" value="Macro_Poa1p-like"/>
    <property type="match status" value="1"/>
</dbReference>
<evidence type="ECO:0000256" key="1">
    <source>
        <dbReference type="ARBA" id="ARBA00035885"/>
    </source>
</evidence>
<dbReference type="Gene3D" id="3.40.220.10">
    <property type="entry name" value="Leucine Aminopeptidase, subunit E, domain 1"/>
    <property type="match status" value="1"/>
</dbReference>
<dbReference type="GO" id="GO:0140291">
    <property type="term" value="P:peptidyl-glutamate ADP-deribosylation"/>
    <property type="evidence" value="ECO:0007669"/>
    <property type="project" value="TreeGrafter"/>
</dbReference>
<reference evidence="3" key="1">
    <citation type="journal article" date="2014" name="Int. J. Syst. Evol. Microbiol.">
        <title>Complete genome sequence of Corynebacterium casei LMG S-19264T (=DSM 44701T), isolated from a smear-ripened cheese.</title>
        <authorList>
            <consortium name="US DOE Joint Genome Institute (JGI-PGF)"/>
            <person name="Walter F."/>
            <person name="Albersmeier A."/>
            <person name="Kalinowski J."/>
            <person name="Ruckert C."/>
        </authorList>
    </citation>
    <scope>NUCLEOTIDE SEQUENCE</scope>
    <source>
        <strain evidence="3">CGMCC 1.15425</strain>
    </source>
</reference>
<proteinExistence type="predicted"/>
<reference evidence="3" key="2">
    <citation type="submission" date="2020-09" db="EMBL/GenBank/DDBJ databases">
        <authorList>
            <person name="Sun Q."/>
            <person name="Zhou Y."/>
        </authorList>
    </citation>
    <scope>NUCLEOTIDE SEQUENCE</scope>
    <source>
        <strain evidence="3">CGMCC 1.15425</strain>
    </source>
</reference>
<comment type="catalytic activity">
    <reaction evidence="1">
        <text>an N-(ADP-alpha-D-ribosyl)-thymidine in DNA + H2O = a thymidine in DNA + ADP-D-ribose</text>
        <dbReference type="Rhea" id="RHEA:71655"/>
        <dbReference type="Rhea" id="RHEA-COMP:13556"/>
        <dbReference type="Rhea" id="RHEA-COMP:18051"/>
        <dbReference type="ChEBI" id="CHEBI:15377"/>
        <dbReference type="ChEBI" id="CHEBI:57967"/>
        <dbReference type="ChEBI" id="CHEBI:137386"/>
        <dbReference type="ChEBI" id="CHEBI:191199"/>
    </reaction>
    <physiologicalReaction direction="left-to-right" evidence="1">
        <dbReference type="Rhea" id="RHEA:71656"/>
    </physiologicalReaction>
</comment>
<organism evidence="3 4">
    <name type="scientific">Pseudohongiella nitratireducens</name>
    <dbReference type="NCBI Taxonomy" id="1768907"/>
    <lineage>
        <taxon>Bacteria</taxon>
        <taxon>Pseudomonadati</taxon>
        <taxon>Pseudomonadota</taxon>
        <taxon>Gammaproteobacteria</taxon>
        <taxon>Pseudomonadales</taxon>
        <taxon>Pseudohongiellaceae</taxon>
        <taxon>Pseudohongiella</taxon>
    </lineage>
</organism>
<dbReference type="PANTHER" id="PTHR12521:SF0">
    <property type="entry name" value="ADP-RIBOSE GLYCOHYDROLASE OARD1"/>
    <property type="match status" value="1"/>
</dbReference>
<dbReference type="PROSITE" id="PS51154">
    <property type="entry name" value="MACRO"/>
    <property type="match status" value="1"/>
</dbReference>
<gene>
    <name evidence="3" type="ORF">GCM10011403_27080</name>
</gene>
<protein>
    <submittedName>
        <fullName evidence="3">Appr-1-p processing protein</fullName>
    </submittedName>
</protein>
<evidence type="ECO:0000313" key="3">
    <source>
        <dbReference type="EMBL" id="GFZ82281.1"/>
    </source>
</evidence>
<evidence type="ECO:0000313" key="4">
    <source>
        <dbReference type="Proteomes" id="UP000627715"/>
    </source>
</evidence>
<accession>A0A916QNQ2</accession>
<dbReference type="RefSeq" id="WP_068810522.1">
    <property type="nucleotide sequence ID" value="NZ_BMIY01000013.1"/>
</dbReference>
<evidence type="ECO:0000259" key="2">
    <source>
        <dbReference type="PROSITE" id="PS51154"/>
    </source>
</evidence>
<dbReference type="SMART" id="SM00506">
    <property type="entry name" value="A1pp"/>
    <property type="match status" value="1"/>
</dbReference>
<sequence>MAIVTTSGDLLKQHDVDAIVNTVNCVGVMGKGIALQFKKKWPQNFKAYAAACKAGQVKPGSMFVYDLGGLATPRFIINFPTKAHWRNPSKLADIESGLADLLEVMREREIRSIVMPPLGCGNGGLDWRDVRPLIERYFAKGDIEVRLFEPQEGAAPVELEVNTPAPKMTPGRAAILSLLKTYQALDYGLSKIEVQKLAYFLQEAGENLKLNFVKDKFGPYADNLRHALDRMDGHYIHGVGDGVVESQITPDDSALAEAERYLQTSDSDVLRYVDQVAELIDGYESPFGMELLASVHWVSTREGAANADEALDKVQAWNPRKKKIMLQPHVNAAWQQLETLGWITGQRT</sequence>
<dbReference type="Proteomes" id="UP000627715">
    <property type="component" value="Unassembled WGS sequence"/>
</dbReference>
<dbReference type="Pfam" id="PF01661">
    <property type="entry name" value="Macro"/>
    <property type="match status" value="1"/>
</dbReference>
<dbReference type="InterPro" id="IPR050892">
    <property type="entry name" value="ADP-ribose_metab_enzymes"/>
</dbReference>
<dbReference type="InterPro" id="IPR043472">
    <property type="entry name" value="Macro_dom-like"/>
</dbReference>
<dbReference type="OrthoDB" id="9780211at2"/>
<name>A0A916QNQ2_9GAMM</name>
<dbReference type="InterPro" id="IPR002589">
    <property type="entry name" value="Macro_dom"/>
</dbReference>
<dbReference type="SUPFAM" id="SSF52949">
    <property type="entry name" value="Macro domain-like"/>
    <property type="match status" value="1"/>
</dbReference>